<dbReference type="PIRSF" id="PIRSF004846">
    <property type="entry name" value="ModA"/>
    <property type="match status" value="1"/>
</dbReference>
<accession>A0A1M7Z3D1</accession>
<reference evidence="9" key="1">
    <citation type="submission" date="2016-12" db="EMBL/GenBank/DDBJ databases">
        <authorList>
            <person name="Rodrigo-Torres L."/>
            <person name="Arahal R.D."/>
            <person name="Lucena T."/>
        </authorList>
    </citation>
    <scope>NUCLEOTIDE SEQUENCE [LARGE SCALE GENOMIC DNA]</scope>
</reference>
<protein>
    <submittedName>
        <fullName evidence="8">Molybdate-binding periplasmic protein</fullName>
    </submittedName>
</protein>
<evidence type="ECO:0000256" key="3">
    <source>
        <dbReference type="ARBA" id="ARBA00022723"/>
    </source>
</evidence>
<dbReference type="InterPro" id="IPR050682">
    <property type="entry name" value="ModA/WtpA"/>
</dbReference>
<evidence type="ECO:0000256" key="1">
    <source>
        <dbReference type="ARBA" id="ARBA00009175"/>
    </source>
</evidence>
<comment type="similarity">
    <text evidence="1">Belongs to the bacterial solute-binding protein ModA family.</text>
</comment>
<evidence type="ECO:0000313" key="8">
    <source>
        <dbReference type="EMBL" id="SHO59344.1"/>
    </source>
</evidence>
<dbReference type="EMBL" id="FRFG01000124">
    <property type="protein sequence ID" value="SHO59344.1"/>
    <property type="molecule type" value="Genomic_DNA"/>
</dbReference>
<evidence type="ECO:0000256" key="4">
    <source>
        <dbReference type="ARBA" id="ARBA00022729"/>
    </source>
</evidence>
<name>A0A1M7Z3D1_9VIBR</name>
<dbReference type="InterPro" id="IPR044084">
    <property type="entry name" value="AvModA-like_subst-bd"/>
</dbReference>
<dbReference type="InterPro" id="IPR005950">
    <property type="entry name" value="ModA"/>
</dbReference>
<dbReference type="GO" id="GO:0030973">
    <property type="term" value="F:molybdate ion binding"/>
    <property type="evidence" value="ECO:0007669"/>
    <property type="project" value="InterPro"/>
</dbReference>
<feature type="chain" id="PRO_5013314630" evidence="7">
    <location>
        <begin position="22"/>
        <end position="247"/>
    </location>
</feature>
<evidence type="ECO:0000256" key="5">
    <source>
        <dbReference type="ARBA" id="ARBA00062515"/>
    </source>
</evidence>
<dbReference type="STRING" id="1117707.VQ7734_05129"/>
<dbReference type="PANTHER" id="PTHR30632:SF14">
    <property type="entry name" value="TUNGSTATE_MOLYBDATE_CHROMATE-BINDING PROTEIN MODA"/>
    <property type="match status" value="1"/>
</dbReference>
<dbReference type="Pfam" id="PF13531">
    <property type="entry name" value="SBP_bac_11"/>
    <property type="match status" value="1"/>
</dbReference>
<keyword evidence="3 6" id="KW-0479">Metal-binding</keyword>
<dbReference type="PANTHER" id="PTHR30632">
    <property type="entry name" value="MOLYBDATE-BINDING PERIPLASMIC PROTEIN"/>
    <property type="match status" value="1"/>
</dbReference>
<keyword evidence="2 6" id="KW-0500">Molybdenum</keyword>
<evidence type="ECO:0000256" key="7">
    <source>
        <dbReference type="SAM" id="SignalP"/>
    </source>
</evidence>
<sequence length="247" mass="27135">MKASFVILVAGVMLGSAAAHADEAVIAVANNFFGPMKELRQDFESVSPHHLSISTGSTGQLYVQIIQGAPFDLFFAADTIRPQKLLKAGQAFNEFTYAKGTLVLWSEHPDLQAKQVLSAGKYHHLAIANPKVAPYGVAAKETLEKMGMYQHVQDKLVMGKGLNPTYQFIVTGNAELGFVAKSQVYKNHYRTGSYWEVPRNYYSEIKQDAVTLPSGVHNQAVQAFLEYLQSDRAQAIIKNYGYAAGNS</sequence>
<proteinExistence type="inferred from homology"/>
<dbReference type="SUPFAM" id="SSF53850">
    <property type="entry name" value="Periplasmic binding protein-like II"/>
    <property type="match status" value="1"/>
</dbReference>
<organism evidence="8 9">
    <name type="scientific">Vibrio quintilis</name>
    <dbReference type="NCBI Taxonomy" id="1117707"/>
    <lineage>
        <taxon>Bacteria</taxon>
        <taxon>Pseudomonadati</taxon>
        <taxon>Pseudomonadota</taxon>
        <taxon>Gammaproteobacteria</taxon>
        <taxon>Vibrionales</taxon>
        <taxon>Vibrionaceae</taxon>
        <taxon>Vibrio</taxon>
    </lineage>
</organism>
<evidence type="ECO:0000313" key="9">
    <source>
        <dbReference type="Proteomes" id="UP000184600"/>
    </source>
</evidence>
<dbReference type="Proteomes" id="UP000184600">
    <property type="component" value="Unassembled WGS sequence"/>
</dbReference>
<feature type="signal peptide" evidence="7">
    <location>
        <begin position="1"/>
        <end position="21"/>
    </location>
</feature>
<dbReference type="Gene3D" id="3.40.190.10">
    <property type="entry name" value="Periplasmic binding protein-like II"/>
    <property type="match status" value="2"/>
</dbReference>
<dbReference type="RefSeq" id="WP_234976492.1">
    <property type="nucleotide sequence ID" value="NZ_AP024898.1"/>
</dbReference>
<evidence type="ECO:0000256" key="6">
    <source>
        <dbReference type="PIRSR" id="PIRSR004846-1"/>
    </source>
</evidence>
<evidence type="ECO:0000256" key="2">
    <source>
        <dbReference type="ARBA" id="ARBA00022505"/>
    </source>
</evidence>
<dbReference type="GO" id="GO:0046872">
    <property type="term" value="F:metal ion binding"/>
    <property type="evidence" value="ECO:0007669"/>
    <property type="project" value="UniProtKB-KW"/>
</dbReference>
<dbReference type="AlphaFoldDB" id="A0A1M7Z3D1"/>
<gene>
    <name evidence="8" type="primary">modA</name>
    <name evidence="8" type="ORF">VQ7734_05129</name>
</gene>
<comment type="subunit">
    <text evidence="5">The complex is composed of two ATP-binding proteins (ModC), two transmembrane proteins (ModB) and a solute-binding protein (ModA).</text>
</comment>
<dbReference type="FunFam" id="3.40.190.10:FF:000035">
    <property type="entry name" value="Molybdate ABC transporter substrate-binding protein"/>
    <property type="match status" value="1"/>
</dbReference>
<dbReference type="GO" id="GO:1901359">
    <property type="term" value="F:tungstate binding"/>
    <property type="evidence" value="ECO:0007669"/>
    <property type="project" value="UniProtKB-ARBA"/>
</dbReference>
<dbReference type="CDD" id="cd13539">
    <property type="entry name" value="PBP2_AvModA"/>
    <property type="match status" value="1"/>
</dbReference>
<keyword evidence="4 7" id="KW-0732">Signal</keyword>
<dbReference type="NCBIfam" id="TIGR01256">
    <property type="entry name" value="modA"/>
    <property type="match status" value="1"/>
</dbReference>
<keyword evidence="9" id="KW-1185">Reference proteome</keyword>
<dbReference type="GO" id="GO:0015689">
    <property type="term" value="P:molybdate ion transport"/>
    <property type="evidence" value="ECO:0007669"/>
    <property type="project" value="InterPro"/>
</dbReference>
<feature type="binding site" evidence="6">
    <location>
        <position position="58"/>
    </location>
    <ligand>
        <name>molybdate</name>
        <dbReference type="ChEBI" id="CHEBI:36264"/>
    </ligand>
</feature>